<evidence type="ECO:0000313" key="1">
    <source>
        <dbReference type="EMBL" id="KAF4725563.1"/>
    </source>
</evidence>
<sequence>MNTTVNSDEKTVRIAFVCEHELHGFDHELEYKIRGAGSEATLDIWHASGYYGLLLLAFTQLCPKFGNGQPVLPDLAYFDVDGGSTVMTTVAGINLNFISSQLTMNPVAFVRNNAQTTAAYFSPVVALFNDTGSPNPPDGEYTVTYGEPSFLSMNATIISAKWAIRMAFVCEHEVHGYDEELKYKVWGGGGRFSIDIKDESVYYGSMIRKFAQLCPKFGNGQAVAPDLAYFDGDANFMETTVAGMR</sequence>
<organism evidence="1 2">
    <name type="scientific">Perkinsus olseni</name>
    <name type="common">Perkinsus atlanticus</name>
    <dbReference type="NCBI Taxonomy" id="32597"/>
    <lineage>
        <taxon>Eukaryota</taxon>
        <taxon>Sar</taxon>
        <taxon>Alveolata</taxon>
        <taxon>Perkinsozoa</taxon>
        <taxon>Perkinsea</taxon>
        <taxon>Perkinsida</taxon>
        <taxon>Perkinsidae</taxon>
        <taxon>Perkinsus</taxon>
    </lineage>
</organism>
<dbReference type="EMBL" id="JABANO010022199">
    <property type="protein sequence ID" value="KAF4725563.1"/>
    <property type="molecule type" value="Genomic_DNA"/>
</dbReference>
<accession>A0A7J6RYJ6</accession>
<comment type="caution">
    <text evidence="1">The sequence shown here is derived from an EMBL/GenBank/DDBJ whole genome shotgun (WGS) entry which is preliminary data.</text>
</comment>
<protein>
    <submittedName>
        <fullName evidence="1">Uncharacterized protein</fullName>
    </submittedName>
</protein>
<reference evidence="1 2" key="1">
    <citation type="submission" date="2020-04" db="EMBL/GenBank/DDBJ databases">
        <title>Perkinsus olseni comparative genomics.</title>
        <authorList>
            <person name="Bogema D.R."/>
        </authorList>
    </citation>
    <scope>NUCLEOTIDE SEQUENCE [LARGE SCALE GENOMIC DNA]</scope>
    <source>
        <strain evidence="1 2">ATCC PRA-207</strain>
    </source>
</reference>
<name>A0A7J6RYJ6_PEROL</name>
<evidence type="ECO:0000313" key="2">
    <source>
        <dbReference type="Proteomes" id="UP000553632"/>
    </source>
</evidence>
<gene>
    <name evidence="1" type="ORF">FOZ63_004374</name>
</gene>
<dbReference type="Proteomes" id="UP000553632">
    <property type="component" value="Unassembled WGS sequence"/>
</dbReference>
<keyword evidence="2" id="KW-1185">Reference proteome</keyword>
<feature type="non-terminal residue" evidence="1">
    <location>
        <position position="245"/>
    </location>
</feature>
<feature type="non-terminal residue" evidence="1">
    <location>
        <position position="1"/>
    </location>
</feature>
<proteinExistence type="predicted"/>
<dbReference type="AlphaFoldDB" id="A0A7J6RYJ6"/>